<evidence type="ECO:0000256" key="1">
    <source>
        <dbReference type="SAM" id="Phobius"/>
    </source>
</evidence>
<reference evidence="2" key="3">
    <citation type="submission" date="2025-08" db="UniProtKB">
        <authorList>
            <consortium name="Ensembl"/>
        </authorList>
    </citation>
    <scope>IDENTIFICATION</scope>
</reference>
<reference evidence="3" key="1">
    <citation type="submission" date="2011-10" db="EMBL/GenBank/DDBJ databases">
        <authorList>
            <consortium name="Soft-shell Turtle Genome Consortium"/>
        </authorList>
    </citation>
    <scope>NUCLEOTIDE SEQUENCE [LARGE SCALE GENOMIC DNA]</scope>
    <source>
        <strain evidence="3">Daiwa-1</strain>
    </source>
</reference>
<keyword evidence="1" id="KW-0472">Membrane</keyword>
<keyword evidence="1" id="KW-0812">Transmembrane</keyword>
<feature type="transmembrane region" description="Helical" evidence="1">
    <location>
        <begin position="46"/>
        <end position="63"/>
    </location>
</feature>
<organism evidence="2 3">
    <name type="scientific">Pelodiscus sinensis</name>
    <name type="common">Chinese softshell turtle</name>
    <name type="synonym">Trionyx sinensis</name>
    <dbReference type="NCBI Taxonomy" id="13735"/>
    <lineage>
        <taxon>Eukaryota</taxon>
        <taxon>Metazoa</taxon>
        <taxon>Chordata</taxon>
        <taxon>Craniata</taxon>
        <taxon>Vertebrata</taxon>
        <taxon>Euteleostomi</taxon>
        <taxon>Archelosauria</taxon>
        <taxon>Testudinata</taxon>
        <taxon>Testudines</taxon>
        <taxon>Cryptodira</taxon>
        <taxon>Trionychia</taxon>
        <taxon>Trionychidae</taxon>
        <taxon>Pelodiscus</taxon>
    </lineage>
</organism>
<keyword evidence="3" id="KW-1185">Reference proteome</keyword>
<reference evidence="2" key="4">
    <citation type="submission" date="2025-09" db="UniProtKB">
        <authorList>
            <consortium name="Ensembl"/>
        </authorList>
    </citation>
    <scope>IDENTIFICATION</scope>
</reference>
<sequence length="67" mass="8069">IFLPGMSIIKTKIVSENSWFAFCFNVLETKALFFHFKMTFRLKIRFGFFNIIILALNFFLRIIQQEQ</sequence>
<dbReference type="Proteomes" id="UP000007267">
    <property type="component" value="Unassembled WGS sequence"/>
</dbReference>
<dbReference type="HOGENOM" id="CLU_2819282_0_0_1"/>
<evidence type="ECO:0000313" key="2">
    <source>
        <dbReference type="Ensembl" id="ENSPSIP00000010621.1"/>
    </source>
</evidence>
<proteinExistence type="predicted"/>
<dbReference type="Ensembl" id="ENSPSIT00000010674.1">
    <property type="protein sequence ID" value="ENSPSIP00000010621.1"/>
    <property type="gene ID" value="ENSPSIG00000009631.1"/>
</dbReference>
<protein>
    <submittedName>
        <fullName evidence="2">Uncharacterized protein</fullName>
    </submittedName>
</protein>
<reference evidence="3" key="2">
    <citation type="journal article" date="2013" name="Nat. Genet.">
        <title>The draft genomes of soft-shell turtle and green sea turtle yield insights into the development and evolution of the turtle-specific body plan.</title>
        <authorList>
            <person name="Wang Z."/>
            <person name="Pascual-Anaya J."/>
            <person name="Zadissa A."/>
            <person name="Li W."/>
            <person name="Niimura Y."/>
            <person name="Huang Z."/>
            <person name="Li C."/>
            <person name="White S."/>
            <person name="Xiong Z."/>
            <person name="Fang D."/>
            <person name="Wang B."/>
            <person name="Ming Y."/>
            <person name="Chen Y."/>
            <person name="Zheng Y."/>
            <person name="Kuraku S."/>
            <person name="Pignatelli M."/>
            <person name="Herrero J."/>
            <person name="Beal K."/>
            <person name="Nozawa M."/>
            <person name="Li Q."/>
            <person name="Wang J."/>
            <person name="Zhang H."/>
            <person name="Yu L."/>
            <person name="Shigenobu S."/>
            <person name="Wang J."/>
            <person name="Liu J."/>
            <person name="Flicek P."/>
            <person name="Searle S."/>
            <person name="Wang J."/>
            <person name="Kuratani S."/>
            <person name="Yin Y."/>
            <person name="Aken B."/>
            <person name="Zhang G."/>
            <person name="Irie N."/>
        </authorList>
    </citation>
    <scope>NUCLEOTIDE SEQUENCE [LARGE SCALE GENOMIC DNA]</scope>
    <source>
        <strain evidence="3">Daiwa-1</strain>
    </source>
</reference>
<accession>K7FRG1</accession>
<evidence type="ECO:0000313" key="3">
    <source>
        <dbReference type="Proteomes" id="UP000007267"/>
    </source>
</evidence>
<dbReference type="EMBL" id="AGCU01017587">
    <property type="status" value="NOT_ANNOTATED_CDS"/>
    <property type="molecule type" value="Genomic_DNA"/>
</dbReference>
<name>K7FRG1_PELSI</name>
<dbReference type="AlphaFoldDB" id="K7FRG1"/>
<keyword evidence="1" id="KW-1133">Transmembrane helix</keyword>